<dbReference type="AlphaFoldDB" id="A0A161XKU7"/>
<dbReference type="EMBL" id="LWAJ01000093">
    <property type="protein sequence ID" value="KZL50341.1"/>
    <property type="molecule type" value="Genomic_DNA"/>
</dbReference>
<sequence length="81" mass="9360">MIGKSFFLLPSSFSQGETLAPTWFVPHKIVDVMNRVSTKEKNPINYILASQLVKYLMDKSWVQSIRLSAKIAKNFHIIYSR</sequence>
<protein>
    <submittedName>
        <fullName evidence="1">Uncharacterized protein</fullName>
    </submittedName>
</protein>
<dbReference type="Proteomes" id="UP000076555">
    <property type="component" value="Unassembled WGS sequence"/>
</dbReference>
<organism evidence="1 2">
    <name type="scientific">Nodularia spumigena CENA596</name>
    <dbReference type="NCBI Taxonomy" id="1819295"/>
    <lineage>
        <taxon>Bacteria</taxon>
        <taxon>Bacillati</taxon>
        <taxon>Cyanobacteriota</taxon>
        <taxon>Cyanophyceae</taxon>
        <taxon>Nostocales</taxon>
        <taxon>Nodulariaceae</taxon>
        <taxon>Nodularia</taxon>
    </lineage>
</organism>
<name>A0A161XKU7_NODSP</name>
<evidence type="ECO:0000313" key="1">
    <source>
        <dbReference type="EMBL" id="KZL50341.1"/>
    </source>
</evidence>
<proteinExistence type="predicted"/>
<accession>A0A161XKU7</accession>
<comment type="caution">
    <text evidence="1">The sequence shown here is derived from an EMBL/GenBank/DDBJ whole genome shotgun (WGS) entry which is preliminary data.</text>
</comment>
<gene>
    <name evidence="1" type="ORF">A2T98_08025</name>
</gene>
<reference evidence="1 2" key="1">
    <citation type="submission" date="2016-04" db="EMBL/GenBank/DDBJ databases">
        <title>Draft Genome Assembly of the Bloom-forming Cyanobacterium Nodularia spumigena Strain CENA596 in Shrimp Production Ponds.</title>
        <authorList>
            <person name="Popin R.V."/>
            <person name="Rigonato J."/>
            <person name="Abreu V.A."/>
            <person name="Andreote A.P."/>
            <person name="Silveira S.B."/>
            <person name="Odebrecht C."/>
            <person name="Fiore M.F."/>
        </authorList>
    </citation>
    <scope>NUCLEOTIDE SEQUENCE [LARGE SCALE GENOMIC DNA]</scope>
    <source>
        <strain evidence="1 2">CENA596</strain>
    </source>
</reference>
<evidence type="ECO:0000313" key="2">
    <source>
        <dbReference type="Proteomes" id="UP000076555"/>
    </source>
</evidence>